<name>A0AAW4NGN8_9BACT</name>
<dbReference type="Proteomes" id="UP001196316">
    <property type="component" value="Unassembled WGS sequence"/>
</dbReference>
<protein>
    <submittedName>
        <fullName evidence="1">LamG domain-containing protein</fullName>
    </submittedName>
</protein>
<dbReference type="EMBL" id="JAHOEP010000031">
    <property type="protein sequence ID" value="MBV3408937.1"/>
    <property type="molecule type" value="Genomic_DNA"/>
</dbReference>
<dbReference type="RefSeq" id="WP_217326869.1">
    <property type="nucleotide sequence ID" value="NZ_JAHOEK010000030.1"/>
</dbReference>
<gene>
    <name evidence="1" type="ORF">KSW80_11080</name>
</gene>
<organism evidence="1 2">
    <name type="scientific">Segatella copri</name>
    <dbReference type="NCBI Taxonomy" id="165179"/>
    <lineage>
        <taxon>Bacteria</taxon>
        <taxon>Pseudomonadati</taxon>
        <taxon>Bacteroidota</taxon>
        <taxon>Bacteroidia</taxon>
        <taxon>Bacteroidales</taxon>
        <taxon>Prevotellaceae</taxon>
        <taxon>Segatella</taxon>
    </lineage>
</organism>
<comment type="caution">
    <text evidence="1">The sequence shown here is derived from an EMBL/GenBank/DDBJ whole genome shotgun (WGS) entry which is preliminary data.</text>
</comment>
<evidence type="ECO:0000313" key="2">
    <source>
        <dbReference type="Proteomes" id="UP001196316"/>
    </source>
</evidence>
<evidence type="ECO:0000313" key="1">
    <source>
        <dbReference type="EMBL" id="MBV3408937.1"/>
    </source>
</evidence>
<dbReference type="AlphaFoldDB" id="A0AAW4NGN8"/>
<proteinExistence type="predicted"/>
<sequence>MDNNNIKLNLPFDESNSSKVAYDYSANRADGVVDGATFVPGKNGNAISFHDSGTCEVAKNVLGNINGEWTISTLAKGLSIETGSPKQMVWVLNFGGVDDTLEVPIDVSPDLWISLAVTKKGNSYKFYANGSLVKNVVRSSGTLRGISLNQDAYGGEDGLGCLDDFKIYDVELSQDELMTEQNEGSTIEYTIDGVNIKNAFGVCVSNSEGVISKPKLKTPTSISWDNYHGEVVDLYHKFYEPREITLSCFLKASSKNDFITRLVEFEQLFDKPGTQRLMISVHPIKPLVYEIYNKNEIAVKKTWNERLMVGTFDLKLTEPEPVKRVLKHIRVSDATKDCTITLTSNKNVNIYWGDGESDLDVSGTKKTVSHTYKDNGDYFIIIAGCVDEITDFATNAIIVWNKL</sequence>
<dbReference type="Pfam" id="PF13385">
    <property type="entry name" value="Laminin_G_3"/>
    <property type="match status" value="1"/>
</dbReference>
<reference evidence="1" key="1">
    <citation type="submission" date="2021-06" db="EMBL/GenBank/DDBJ databases">
        <title>Collection of gut derived symbiotic bacterial strains cultured from healthy donors.</title>
        <authorList>
            <person name="Lin H."/>
            <person name="Littmann E."/>
            <person name="Pamer E.G."/>
        </authorList>
    </citation>
    <scope>NUCLEOTIDE SEQUENCE</scope>
    <source>
        <strain evidence="1">MSK.21.60</strain>
    </source>
</reference>
<accession>A0AAW4NGN8</accession>